<evidence type="ECO:0000259" key="3">
    <source>
        <dbReference type="Pfam" id="PF02782"/>
    </source>
</evidence>
<sequence>MNHQNWSGCVSHRPDALARAAAVMDLSDFLVFVLTGNLEARGLCPVAAKWAYRTDEMRWDARFYERWGLDDLFARGCFGRETRMPGQRVSGPSGSMGLSEIASVLLLGAAVSPPLETTATTTPTGDSMNCNDTGAGLNSTPARFVWDYRDVVVASGMVDAHAGAIGALSMQIPTSSEKDGADSLPWNRTSVSLEADYRMETNPTKRFQSQTGADERVQGAVLVTADDGAAPRQQTSGHTLTSKSVAAPTCSTDDAPLGDKLHNTMQGSPSCSDGDRFDWSQRIAVIAGTSTCHMICARQAVFVRGVWGPHRSAVLPEMWLNEGGQSVTGRLLDYLVESHAASLGLGHLRTAAIHERLCRLGLQQMRRAASIHVYPDFHGNRSFLADPRMSGAISWSPTRYLYECGCICGLVLGYGASTRLRHTPDY</sequence>
<dbReference type="EMBL" id="VWRR01000001">
    <property type="protein sequence ID" value="KAF6005473.1"/>
    <property type="molecule type" value="Genomic_DNA"/>
</dbReference>
<evidence type="ECO:0000256" key="1">
    <source>
        <dbReference type="ARBA" id="ARBA00022679"/>
    </source>
</evidence>
<dbReference type="Gene3D" id="1.20.58.2240">
    <property type="match status" value="1"/>
</dbReference>
<dbReference type="OrthoDB" id="203824at2759"/>
<evidence type="ECO:0000313" key="4">
    <source>
        <dbReference type="EMBL" id="KAF6005473.1"/>
    </source>
</evidence>
<reference evidence="4 5" key="1">
    <citation type="journal article" date="2020" name="J. Phycol.">
        <title>Comparative genome analysis reveals Cyanidiococcus gen. nov., a new extremophilic red algal genus sister to Cyanidioschyzon (Cyanidioschyzonaceae, Rhodophyta).</title>
        <authorList>
            <person name="Liu S.-L."/>
            <person name="Chiang Y.-R."/>
            <person name="Yoon H.S."/>
            <person name="Fu H.-Y."/>
        </authorList>
    </citation>
    <scope>NUCLEOTIDE SEQUENCE [LARGE SCALE GENOMIC DNA]</scope>
    <source>
        <strain evidence="4 5">THAL066</strain>
    </source>
</reference>
<comment type="caution">
    <text evidence="4">The sequence shown here is derived from an EMBL/GenBank/DDBJ whole genome shotgun (WGS) entry which is preliminary data.</text>
</comment>
<dbReference type="SUPFAM" id="SSF53067">
    <property type="entry name" value="Actin-like ATPase domain"/>
    <property type="match status" value="2"/>
</dbReference>
<name>A0A7J7IQS9_9RHOD</name>
<dbReference type="GO" id="GO:0019150">
    <property type="term" value="F:D-ribulokinase activity"/>
    <property type="evidence" value="ECO:0007669"/>
    <property type="project" value="TreeGrafter"/>
</dbReference>
<dbReference type="Pfam" id="PF02782">
    <property type="entry name" value="FGGY_C"/>
    <property type="match status" value="1"/>
</dbReference>
<keyword evidence="5" id="KW-1185">Reference proteome</keyword>
<evidence type="ECO:0000313" key="5">
    <source>
        <dbReference type="Proteomes" id="UP000530660"/>
    </source>
</evidence>
<dbReference type="Gene3D" id="3.30.420.40">
    <property type="match status" value="2"/>
</dbReference>
<dbReference type="InterPro" id="IPR043129">
    <property type="entry name" value="ATPase_NBD"/>
</dbReference>
<keyword evidence="2" id="KW-0418">Kinase</keyword>
<dbReference type="PANTHER" id="PTHR43435:SF4">
    <property type="entry name" value="FGGY CARBOHYDRATE KINASE DOMAIN-CONTAINING PROTEIN"/>
    <property type="match status" value="1"/>
</dbReference>
<keyword evidence="1" id="KW-0808">Transferase</keyword>
<protein>
    <recommendedName>
        <fullName evidence="3">Carbohydrate kinase FGGY C-terminal domain-containing protein</fullName>
    </recommendedName>
</protein>
<gene>
    <name evidence="4" type="ORF">F1559_005077</name>
</gene>
<dbReference type="InterPro" id="IPR018485">
    <property type="entry name" value="FGGY_C"/>
</dbReference>
<dbReference type="GO" id="GO:0019321">
    <property type="term" value="P:pentose metabolic process"/>
    <property type="evidence" value="ECO:0007669"/>
    <property type="project" value="TreeGrafter"/>
</dbReference>
<accession>A0A7J7IQS9</accession>
<proteinExistence type="predicted"/>
<dbReference type="PANTHER" id="PTHR43435">
    <property type="entry name" value="RIBULOKINASE"/>
    <property type="match status" value="1"/>
</dbReference>
<dbReference type="GO" id="GO:0005737">
    <property type="term" value="C:cytoplasm"/>
    <property type="evidence" value="ECO:0007669"/>
    <property type="project" value="TreeGrafter"/>
</dbReference>
<dbReference type="AlphaFoldDB" id="A0A7J7IQS9"/>
<dbReference type="Proteomes" id="UP000530660">
    <property type="component" value="Unassembled WGS sequence"/>
</dbReference>
<feature type="domain" description="Carbohydrate kinase FGGY C-terminal" evidence="3">
    <location>
        <begin position="284"/>
        <end position="393"/>
    </location>
</feature>
<evidence type="ECO:0000256" key="2">
    <source>
        <dbReference type="ARBA" id="ARBA00022777"/>
    </source>
</evidence>
<organism evidence="4 5">
    <name type="scientific">Cyanidiococcus yangmingshanensis</name>
    <dbReference type="NCBI Taxonomy" id="2690220"/>
    <lineage>
        <taxon>Eukaryota</taxon>
        <taxon>Rhodophyta</taxon>
        <taxon>Bangiophyceae</taxon>
        <taxon>Cyanidiales</taxon>
        <taxon>Cyanidiaceae</taxon>
        <taxon>Cyanidiococcus</taxon>
    </lineage>
</organism>